<dbReference type="GO" id="GO:0005886">
    <property type="term" value="C:plasma membrane"/>
    <property type="evidence" value="ECO:0007669"/>
    <property type="project" value="UniProtKB-SubCell"/>
</dbReference>
<feature type="compositionally biased region" description="Polar residues" evidence="11">
    <location>
        <begin position="1287"/>
        <end position="1300"/>
    </location>
</feature>
<dbReference type="CDD" id="cd04190">
    <property type="entry name" value="Chitin_synth_C"/>
    <property type="match status" value="1"/>
</dbReference>
<evidence type="ECO:0000256" key="12">
    <source>
        <dbReference type="SAM" id="Phobius"/>
    </source>
</evidence>
<evidence type="ECO:0000256" key="8">
    <source>
        <dbReference type="ARBA" id="ARBA00023136"/>
    </source>
</evidence>
<evidence type="ECO:0000256" key="11">
    <source>
        <dbReference type="SAM" id="MobiDB-lite"/>
    </source>
</evidence>
<sequence>MDHRGQRPPRSTRPPSTQPTQAPPQSPPSYPSSPSYPSHPSYPDQPASTYRPGYQQDHPRGISFQNQEAGDRNERLDQNRQRLYSAYQSTSPPPVDVEGGFGADGRVGRKKSLVRPDREKIDPGHRQWHYHNHAAQMVNDGGDAIPSTTGNAPMRGQLRRGKSLLGREEDVHESGLALFKRGTLRRKKSTASTPTLETGKSRGCLDNMGPGPKDAWYIYCWVLTWWIPGLVLSTFGIRTPEQQRAWREKIGLLFIIFCLMAIVGFITFGFTEVVCGTQPNSFQTGTIDKASVIIHGYDYDFSKFNHPAVGQFSGKSNPLFEGDWNAAGADISFLFQNVNQNCRTFITKAANSTITGSDGNLDWYFPCNVYNQYGTSGVNLTNYGSSTTCHTASSARTQLASMQPQGQVYYTWDNIHNSSRNLAVFESSVIDLNLLQWLDKSQVDYPELFDELKKPNGTFNGKDLSMYFSRTNQQPLAKCLQDVATVGFVDTKSIGCVASQVVLYVSLVFIIGVVGIRFVMAVLFAWFFSWKLGNFKKETYEQRMARAAEIENWTEDIYRPAPSQYRPNVQKNGLPKSNKRHTFLPNTSRFTPSESVLKGAGGRQTSYGMLEPIPYKRSGTSSIYGSSAKSMKPSPPDTPAYRQSRSSTSLVDSQRLFADNPCPFPLDPNVIPQPGPDFEPFGYPLVHTICLVTAYSESVEGLRTTLDSLATTDYPNSHKLILIIADGMVKGAGNTLTTPEICLTMMKEFVIEPSDVEAHSYVAIADGHKRHNMAKVYAGFYHYDNATVERSKQQRVPIVLVAKVGNPLEANDAKPGNRGKRDSQIVLMSFMQKVMFDERMTTFEYEFFNSIWRVTGISPDRYELVLCVDADTKVFPDSLSRMVSCMVNDYEIMGLCGETKIANKAETWVTMIQVFEYYISHHLNKAFESMFGGVTCLPGCFSMYRIKAPKGDSGYWVPVLANPDVVEHYSENVVDTLHKKNLLLLGEDRYLTTLMLKTFPKRKNVFCPQAVCKTVVPDTFGVLLSQRRRWINSTIHNLAELLLVRDLCGTFCFSMQFVVGMELAGTLVLPAAISFTIYLIVSSIIPGGPDTTIPLILLAIVLGLPGLLIVITSRKVAYVGWMLVYLLSLPIWNGILPSYSFWHFDDFSWGQTRQVAGEKKENHGDKEGEFDSSHIVMKRWAEFERERRWKSGTQSRDSGAYDLRGNSPKRDNTKRYSLVSEYQTPQPPQFDQSTYESSYNGAQRQRLDSNQVVVLPAPLSVNRNAAPTPSVSTVALSRSSEDGYNSDIGSQQRLVSPQESYNDEYDSRYQPPNNFEARVSRSGGVLRQNTGANQFPGETQNPYSYSPQMAGYADQQVPFTSDPEELPPPLPDANQRVRGISLSDHGPVASPSGVRRVSRQQGRRPTSQAPPAQNSNRYSRSYNLPPGAAPPQGYAQ</sequence>
<keyword evidence="8 12" id="KW-0472">Membrane</keyword>
<evidence type="ECO:0000313" key="14">
    <source>
        <dbReference type="EMBL" id="OJT05958.1"/>
    </source>
</evidence>
<dbReference type="SUPFAM" id="SSF53448">
    <property type="entry name" value="Nucleotide-diphospho-sugar transferases"/>
    <property type="match status" value="1"/>
</dbReference>
<dbReference type="GO" id="GO:0030428">
    <property type="term" value="C:cell septum"/>
    <property type="evidence" value="ECO:0007669"/>
    <property type="project" value="TreeGrafter"/>
</dbReference>
<dbReference type="InterPro" id="IPR004835">
    <property type="entry name" value="Chitin_synth"/>
</dbReference>
<evidence type="ECO:0000256" key="10">
    <source>
        <dbReference type="ARBA" id="ARBA00048014"/>
    </source>
</evidence>
<comment type="caution">
    <text evidence="14">The sequence shown here is derived from an EMBL/GenBank/DDBJ whole genome shotgun (WGS) entry which is preliminary data.</text>
</comment>
<reference evidence="14 15" key="1">
    <citation type="submission" date="2016-10" db="EMBL/GenBank/DDBJ databases">
        <title>Genome sequence of the basidiomycete white-rot fungus Trametes pubescens.</title>
        <authorList>
            <person name="Makela M.R."/>
            <person name="Granchi Z."/>
            <person name="Peng M."/>
            <person name="De Vries R.P."/>
            <person name="Grigoriev I."/>
            <person name="Riley R."/>
            <person name="Hilden K."/>
        </authorList>
    </citation>
    <scope>NUCLEOTIDE SEQUENCE [LARGE SCALE GENOMIC DNA]</scope>
    <source>
        <strain evidence="14 15">FBCC735</strain>
    </source>
</reference>
<evidence type="ECO:0000256" key="7">
    <source>
        <dbReference type="ARBA" id="ARBA00022989"/>
    </source>
</evidence>
<evidence type="ECO:0000259" key="13">
    <source>
        <dbReference type="Pfam" id="PF22997"/>
    </source>
</evidence>
<dbReference type="GO" id="GO:0006031">
    <property type="term" value="P:chitin biosynthetic process"/>
    <property type="evidence" value="ECO:0007669"/>
    <property type="project" value="TreeGrafter"/>
</dbReference>
<comment type="catalytic activity">
    <reaction evidence="10">
        <text>[(1-&gt;4)-N-acetyl-beta-D-glucosaminyl](n) + UDP-N-acetyl-alpha-D-glucosamine = [(1-&gt;4)-N-acetyl-beta-D-glucosaminyl](n+1) + UDP + H(+)</text>
        <dbReference type="Rhea" id="RHEA:16637"/>
        <dbReference type="Rhea" id="RHEA-COMP:9593"/>
        <dbReference type="Rhea" id="RHEA-COMP:9595"/>
        <dbReference type="ChEBI" id="CHEBI:15378"/>
        <dbReference type="ChEBI" id="CHEBI:17029"/>
        <dbReference type="ChEBI" id="CHEBI:57705"/>
        <dbReference type="ChEBI" id="CHEBI:58223"/>
        <dbReference type="EC" id="2.4.1.16"/>
    </reaction>
</comment>
<dbReference type="GO" id="GO:0004100">
    <property type="term" value="F:chitin synthase activity"/>
    <property type="evidence" value="ECO:0007669"/>
    <property type="project" value="UniProtKB-EC"/>
</dbReference>
<feature type="region of interest" description="Disordered" evidence="11">
    <location>
        <begin position="564"/>
        <end position="650"/>
    </location>
</feature>
<feature type="compositionally biased region" description="Low complexity" evidence="11">
    <location>
        <begin position="32"/>
        <end position="46"/>
    </location>
</feature>
<keyword evidence="7 12" id="KW-1133">Transmembrane helix</keyword>
<feature type="transmembrane region" description="Helical" evidence="12">
    <location>
        <begin position="1063"/>
        <end position="1085"/>
    </location>
</feature>
<evidence type="ECO:0000256" key="4">
    <source>
        <dbReference type="ARBA" id="ARBA00022676"/>
    </source>
</evidence>
<protein>
    <recommendedName>
        <fullName evidence="2">chitin synthase</fullName>
        <ecNumber evidence="2">2.4.1.16</ecNumber>
    </recommendedName>
</protein>
<organism evidence="14 15">
    <name type="scientific">Trametes pubescens</name>
    <name type="common">White-rot fungus</name>
    <dbReference type="NCBI Taxonomy" id="154538"/>
    <lineage>
        <taxon>Eukaryota</taxon>
        <taxon>Fungi</taxon>
        <taxon>Dikarya</taxon>
        <taxon>Basidiomycota</taxon>
        <taxon>Agaricomycotina</taxon>
        <taxon>Agaricomycetes</taxon>
        <taxon>Polyporales</taxon>
        <taxon>Polyporaceae</taxon>
        <taxon>Trametes</taxon>
    </lineage>
</organism>
<dbReference type="Pfam" id="PF03142">
    <property type="entry name" value="Chitin_synth_2"/>
    <property type="match status" value="1"/>
</dbReference>
<feature type="transmembrane region" description="Helical" evidence="12">
    <location>
        <begin position="216"/>
        <end position="238"/>
    </location>
</feature>
<feature type="transmembrane region" description="Helical" evidence="12">
    <location>
        <begin position="1091"/>
        <end position="1111"/>
    </location>
</feature>
<evidence type="ECO:0000313" key="15">
    <source>
        <dbReference type="Proteomes" id="UP000184267"/>
    </source>
</evidence>
<dbReference type="Pfam" id="PF22997">
    <property type="entry name" value="CHS4"/>
    <property type="match status" value="1"/>
</dbReference>
<dbReference type="InterPro" id="IPR054295">
    <property type="entry name" value="CHS4-like_dom"/>
</dbReference>
<dbReference type="OrthoDB" id="370884at2759"/>
<dbReference type="InterPro" id="IPR029044">
    <property type="entry name" value="Nucleotide-diphossugar_trans"/>
</dbReference>
<dbReference type="EMBL" id="MNAD01001364">
    <property type="protein sequence ID" value="OJT05958.1"/>
    <property type="molecule type" value="Genomic_DNA"/>
</dbReference>
<dbReference type="PANTHER" id="PTHR22914:SF16">
    <property type="entry name" value="CHITIN SYNTHASE 3"/>
    <property type="match status" value="1"/>
</dbReference>
<proteinExistence type="predicted"/>
<feature type="region of interest" description="Disordered" evidence="11">
    <location>
        <begin position="1191"/>
        <end position="1249"/>
    </location>
</feature>
<comment type="subcellular location">
    <subcellularLocation>
        <location evidence="1">Cell membrane</location>
        <topology evidence="1">Multi-pass membrane protein</topology>
    </subcellularLocation>
</comment>
<keyword evidence="9" id="KW-0325">Glycoprotein</keyword>
<feature type="transmembrane region" description="Helical" evidence="12">
    <location>
        <begin position="1118"/>
        <end position="1142"/>
    </location>
</feature>
<feature type="compositionally biased region" description="Polar residues" evidence="11">
    <location>
        <begin position="1262"/>
        <end position="1278"/>
    </location>
</feature>
<feature type="compositionally biased region" description="Polar residues" evidence="11">
    <location>
        <begin position="1220"/>
        <end position="1249"/>
    </location>
</feature>
<evidence type="ECO:0000256" key="6">
    <source>
        <dbReference type="ARBA" id="ARBA00022692"/>
    </source>
</evidence>
<feature type="compositionally biased region" description="Polar residues" evidence="11">
    <location>
        <begin position="641"/>
        <end position="650"/>
    </location>
</feature>
<evidence type="ECO:0000256" key="9">
    <source>
        <dbReference type="ARBA" id="ARBA00023180"/>
    </source>
</evidence>
<name>A0A1M2VEI4_TRAPU</name>
<dbReference type="OMA" id="DIMGLCG"/>
<accession>A0A1M2VEI4</accession>
<dbReference type="STRING" id="154538.A0A1M2VEI4"/>
<feature type="region of interest" description="Disordered" evidence="11">
    <location>
        <begin position="1"/>
        <end position="73"/>
    </location>
</feature>
<feature type="compositionally biased region" description="Polar residues" evidence="11">
    <location>
        <begin position="584"/>
        <end position="594"/>
    </location>
</feature>
<evidence type="ECO:0000256" key="1">
    <source>
        <dbReference type="ARBA" id="ARBA00004651"/>
    </source>
</evidence>
<evidence type="ECO:0000256" key="2">
    <source>
        <dbReference type="ARBA" id="ARBA00012543"/>
    </source>
</evidence>
<feature type="compositionally biased region" description="Polar residues" evidence="11">
    <location>
        <begin position="1405"/>
        <end position="1422"/>
    </location>
</feature>
<keyword evidence="15" id="KW-1185">Reference proteome</keyword>
<feature type="transmembrane region" description="Helical" evidence="12">
    <location>
        <begin position="250"/>
        <end position="270"/>
    </location>
</feature>
<dbReference type="Proteomes" id="UP000184267">
    <property type="component" value="Unassembled WGS sequence"/>
</dbReference>
<dbReference type="PANTHER" id="PTHR22914">
    <property type="entry name" value="CHITIN SYNTHASE"/>
    <property type="match status" value="1"/>
</dbReference>
<feature type="region of interest" description="Disordered" evidence="11">
    <location>
        <begin position="1262"/>
        <end position="1436"/>
    </location>
</feature>
<feature type="transmembrane region" description="Helical" evidence="12">
    <location>
        <begin position="501"/>
        <end position="528"/>
    </location>
</feature>
<gene>
    <name evidence="14" type="ORF">TRAPUB_3145</name>
</gene>
<keyword evidence="3" id="KW-1003">Cell membrane</keyword>
<keyword evidence="4" id="KW-0328">Glycosyltransferase</keyword>
<feature type="domain" description="Chitin synthase 4-like" evidence="13">
    <location>
        <begin position="408"/>
        <end position="488"/>
    </location>
</feature>
<dbReference type="EC" id="2.4.1.16" evidence="2"/>
<evidence type="ECO:0000256" key="5">
    <source>
        <dbReference type="ARBA" id="ARBA00022679"/>
    </source>
</evidence>
<evidence type="ECO:0000256" key="3">
    <source>
        <dbReference type="ARBA" id="ARBA00022475"/>
    </source>
</evidence>
<keyword evidence="6 12" id="KW-0812">Transmembrane</keyword>
<feature type="compositionally biased region" description="Pro residues" evidence="11">
    <location>
        <begin position="21"/>
        <end position="31"/>
    </location>
</feature>
<feature type="compositionally biased region" description="Polar residues" evidence="11">
    <location>
        <begin position="1327"/>
        <end position="1347"/>
    </location>
</feature>
<feature type="region of interest" description="Disordered" evidence="11">
    <location>
        <begin position="86"/>
        <end position="108"/>
    </location>
</feature>
<keyword evidence="5" id="KW-0808">Transferase</keyword>
<feature type="compositionally biased region" description="Polar residues" evidence="11">
    <location>
        <begin position="618"/>
        <end position="629"/>
    </location>
</feature>